<dbReference type="Proteomes" id="UP000515465">
    <property type="component" value="Chromosome"/>
</dbReference>
<proteinExistence type="predicted"/>
<dbReference type="EMBL" id="CP050296">
    <property type="protein sequence ID" value="QND60165.1"/>
    <property type="molecule type" value="Genomic_DNA"/>
</dbReference>
<dbReference type="RefSeq" id="WP_183458942.1">
    <property type="nucleotide sequence ID" value="NZ_CP050296.1"/>
</dbReference>
<reference evidence="2" key="1">
    <citation type="journal article" date="2020" name="Mol. Plant Microbe">
        <title>Rhizobial microsymbionts of the narrowly endemic Oxytropis species growing in Kamchatka are characterized by significant genetic diversity and possess a set of genes that are associated with T3SS and T6SS secretion systems and can affect the development of symbiosis.</title>
        <authorList>
            <person name="Safronova V."/>
            <person name="Guro P."/>
            <person name="Sazanova A."/>
            <person name="Kuznetsova I."/>
            <person name="Belimov A."/>
            <person name="Yakubov V."/>
            <person name="Chirak E."/>
            <person name="Afonin A."/>
            <person name="Gogolev Y."/>
            <person name="Andronov E."/>
            <person name="Tikhonovich I."/>
        </authorList>
    </citation>
    <scope>NUCLEOTIDE SEQUENCE [LARGE SCALE GENOMIC DNA]</scope>
    <source>
        <strain evidence="2">583</strain>
    </source>
</reference>
<evidence type="ECO:0000313" key="1">
    <source>
        <dbReference type="EMBL" id="QND60165.1"/>
    </source>
</evidence>
<organism evidence="1 2">
    <name type="scientific">Mesorhizobium huakuii</name>
    <dbReference type="NCBI Taxonomy" id="28104"/>
    <lineage>
        <taxon>Bacteria</taxon>
        <taxon>Pseudomonadati</taxon>
        <taxon>Pseudomonadota</taxon>
        <taxon>Alphaproteobacteria</taxon>
        <taxon>Hyphomicrobiales</taxon>
        <taxon>Phyllobacteriaceae</taxon>
        <taxon>Mesorhizobium</taxon>
    </lineage>
</organism>
<gene>
    <name evidence="1" type="ORF">HB778_29200</name>
</gene>
<evidence type="ECO:0000313" key="2">
    <source>
        <dbReference type="Proteomes" id="UP000515465"/>
    </source>
</evidence>
<accession>A0A7G6T083</accession>
<name>A0A7G6T083_9HYPH</name>
<dbReference type="AlphaFoldDB" id="A0A7G6T083"/>
<sequence>MRKALEAKERLSNEELLMLKEGVRRHAKDPRPLASDLQLPKESEEYRDALAKQLSEMPYLRSALIGTGYSSHVLYREKGLRWAKPYTAGRRGAQEAYRARTANAYDFNGSDHWGKTKAKIREILLPRANQLLKLASVQRLLDEALQRGERVLVAGDVVFWYEDDGSVGWQIKSVAPSDEKDGTAIWKEGSILSKNHGRIVVLPYIKEDGETVSGHTKNVAGDGPAKPRHPDHFVTLPFRILKSDLMIGLFGELPYE</sequence>
<protein>
    <submittedName>
        <fullName evidence="1">Uncharacterized protein</fullName>
    </submittedName>
</protein>